<comment type="caution">
    <text evidence="1">The sequence shown here is derived from an EMBL/GenBank/DDBJ whole genome shotgun (WGS) entry which is preliminary data.</text>
</comment>
<evidence type="ECO:0000313" key="1">
    <source>
        <dbReference type="EMBL" id="KAL0194373.1"/>
    </source>
</evidence>
<dbReference type="EMBL" id="JAMKFB020000005">
    <property type="protein sequence ID" value="KAL0194373.1"/>
    <property type="molecule type" value="Genomic_DNA"/>
</dbReference>
<feature type="non-terminal residue" evidence="1">
    <location>
        <position position="396"/>
    </location>
</feature>
<reference evidence="1 2" key="1">
    <citation type="submission" date="2024-05" db="EMBL/GenBank/DDBJ databases">
        <title>Genome sequencing and assembly of Indian major carp, Cirrhinus mrigala (Hamilton, 1822).</title>
        <authorList>
            <person name="Mohindra V."/>
            <person name="Chowdhury L.M."/>
            <person name="Lal K."/>
            <person name="Jena J.K."/>
        </authorList>
    </citation>
    <scope>NUCLEOTIDE SEQUENCE [LARGE SCALE GENOMIC DNA]</scope>
    <source>
        <strain evidence="1">CM1030</strain>
        <tissue evidence="1">Blood</tissue>
    </source>
</reference>
<name>A0ABD0R934_CIRMR</name>
<accession>A0ABD0R934</accession>
<proteinExistence type="predicted"/>
<evidence type="ECO:0000313" key="2">
    <source>
        <dbReference type="Proteomes" id="UP001529510"/>
    </source>
</evidence>
<evidence type="ECO:0008006" key="3">
    <source>
        <dbReference type="Google" id="ProtNLM"/>
    </source>
</evidence>
<gene>
    <name evidence="1" type="ORF">M9458_012669</name>
</gene>
<protein>
    <recommendedName>
        <fullName evidence="3">Reverse transcriptase RNase H-like domain-containing protein</fullName>
    </recommendedName>
</protein>
<dbReference type="AlphaFoldDB" id="A0ABD0R934"/>
<keyword evidence="2" id="KW-1185">Reference proteome</keyword>
<dbReference type="Proteomes" id="UP001529510">
    <property type="component" value="Unassembled WGS sequence"/>
</dbReference>
<dbReference type="CDD" id="cd09275">
    <property type="entry name" value="RNase_HI_RT_DIRS1"/>
    <property type="match status" value="1"/>
</dbReference>
<sequence>MPPSLVGEWSGVATQPMVCGVAAISCGTSVPGDAGRCPREIDLLTLSPVVLQGTAISSEHISRHPPGIGAVLGGSPPPRRSLEQLDRLFPADPCSLSPRNASDGCIPHRLGSGHEWPPSLRPVEWPPSHISLINCLEMLAVFQALKHFLPDLRDRHVLVHADNTSVISYINHQEGLRSRPLFKLAHQILVWSQGKLLLLRAVYIPRHLYQGADEVVEPIWRVLARLRRYRNSSSSLGAGCHGSDMAEVASGISLLPLAPFWPGRVWFSDLISLLDGSPWRFLSGGISSHERVARFCIPARSCGSCGCAPEGAHLVTSGLSTEVAETILQSRAPSMRKLYAWNSTQSTAHWVDPLHLELYVAAIAAFYSPLGVNQWKNTPWLHVTRGMAASKAFSSG</sequence>
<organism evidence="1 2">
    <name type="scientific">Cirrhinus mrigala</name>
    <name type="common">Mrigala</name>
    <dbReference type="NCBI Taxonomy" id="683832"/>
    <lineage>
        <taxon>Eukaryota</taxon>
        <taxon>Metazoa</taxon>
        <taxon>Chordata</taxon>
        <taxon>Craniata</taxon>
        <taxon>Vertebrata</taxon>
        <taxon>Euteleostomi</taxon>
        <taxon>Actinopterygii</taxon>
        <taxon>Neopterygii</taxon>
        <taxon>Teleostei</taxon>
        <taxon>Ostariophysi</taxon>
        <taxon>Cypriniformes</taxon>
        <taxon>Cyprinidae</taxon>
        <taxon>Labeoninae</taxon>
        <taxon>Labeonini</taxon>
        <taxon>Cirrhinus</taxon>
    </lineage>
</organism>